<dbReference type="Proteomes" id="UP001197827">
    <property type="component" value="Unassembled WGS sequence"/>
</dbReference>
<keyword evidence="7 8" id="KW-0472">Membrane</keyword>
<feature type="transmembrane region" description="Helical" evidence="8">
    <location>
        <begin position="41"/>
        <end position="67"/>
    </location>
</feature>
<evidence type="ECO:0000313" key="9">
    <source>
        <dbReference type="EMBL" id="BCL56467.1"/>
    </source>
</evidence>
<dbReference type="Proteomes" id="UP000593842">
    <property type="component" value="Chromosome"/>
</dbReference>
<keyword evidence="12" id="KW-1185">Reference proteome</keyword>
<dbReference type="GeneID" id="70578581"/>
<evidence type="ECO:0000313" key="11">
    <source>
        <dbReference type="EMBL" id="PST35539.1"/>
    </source>
</evidence>
<reference evidence="10" key="4">
    <citation type="submission" date="2021-10" db="EMBL/GenBank/DDBJ databases">
        <title>Collection of gut derived symbiotic bacterial strains cultured from healthy donors.</title>
        <authorList>
            <person name="Lin H."/>
            <person name="Littmann E."/>
            <person name="Kohout C."/>
            <person name="Pamer E.G."/>
        </authorList>
    </citation>
    <scope>NUCLEOTIDE SEQUENCE</scope>
    <source>
        <strain evidence="10">DFI.5.2</strain>
    </source>
</reference>
<protein>
    <submittedName>
        <fullName evidence="10">Accessory gene regulator B family protein</fullName>
    </submittedName>
</protein>
<keyword evidence="5" id="KW-0378">Hydrolase</keyword>
<evidence type="ECO:0000256" key="5">
    <source>
        <dbReference type="ARBA" id="ARBA00022801"/>
    </source>
</evidence>
<dbReference type="GO" id="GO:0008233">
    <property type="term" value="F:peptidase activity"/>
    <property type="evidence" value="ECO:0007669"/>
    <property type="project" value="UniProtKB-KW"/>
</dbReference>
<evidence type="ECO:0000256" key="6">
    <source>
        <dbReference type="ARBA" id="ARBA00022989"/>
    </source>
</evidence>
<keyword evidence="4 8" id="KW-0812">Transmembrane</keyword>
<reference evidence="13" key="3">
    <citation type="submission" date="2020-09" db="EMBL/GenBank/DDBJ databases">
        <title>Complete genome sequencing of Faecalibacillus intestinalis strain 14EGH31.</title>
        <authorList>
            <person name="Sakamoto M."/>
            <person name="Murakami T."/>
            <person name="Mori H."/>
        </authorList>
    </citation>
    <scope>NUCLEOTIDE SEQUENCE [LARGE SCALE GENOMIC DNA]</scope>
    <source>
        <strain evidence="13">14EGH31</strain>
    </source>
</reference>
<evidence type="ECO:0000256" key="7">
    <source>
        <dbReference type="ARBA" id="ARBA00023136"/>
    </source>
</evidence>
<accession>A0A2T3FJS5</accession>
<reference evidence="9" key="2">
    <citation type="journal article" date="2020" name="Microbiol. Resour. Announc.">
        <title>Complete Genome Sequence of Faecalibacillus intestinalis JCM 34082, Isolated from Feces from a Healthy Japanese Female.</title>
        <authorList>
            <person name="Sakamoto M."/>
            <person name="Ikeyama N."/>
            <person name="Toyoda A."/>
            <person name="Murakami T."/>
            <person name="Mori H."/>
            <person name="Ohkuma M."/>
        </authorList>
    </citation>
    <scope>NUCLEOTIDE SEQUENCE</scope>
    <source>
        <strain evidence="9">14EGH31</strain>
    </source>
</reference>
<evidence type="ECO:0000256" key="1">
    <source>
        <dbReference type="ARBA" id="ARBA00022475"/>
    </source>
</evidence>
<evidence type="ECO:0000256" key="4">
    <source>
        <dbReference type="ARBA" id="ARBA00022692"/>
    </source>
</evidence>
<dbReference type="AlphaFoldDB" id="A0A2T3FJS5"/>
<evidence type="ECO:0000313" key="10">
    <source>
        <dbReference type="EMBL" id="MCB8563097.1"/>
    </source>
</evidence>
<name>A0A2T3FJS5_9FIRM</name>
<evidence type="ECO:0000313" key="12">
    <source>
        <dbReference type="Proteomes" id="UP000240974"/>
    </source>
</evidence>
<evidence type="ECO:0000313" key="13">
    <source>
        <dbReference type="Proteomes" id="UP000593842"/>
    </source>
</evidence>
<dbReference type="GO" id="GO:0009372">
    <property type="term" value="P:quorum sensing"/>
    <property type="evidence" value="ECO:0007669"/>
    <property type="project" value="UniProtKB-KW"/>
</dbReference>
<dbReference type="EMBL" id="AP024085">
    <property type="protein sequence ID" value="BCL56467.1"/>
    <property type="molecule type" value="Genomic_DNA"/>
</dbReference>
<dbReference type="GO" id="GO:0016020">
    <property type="term" value="C:membrane"/>
    <property type="evidence" value="ECO:0007669"/>
    <property type="project" value="InterPro"/>
</dbReference>
<dbReference type="RefSeq" id="WP_107030694.1">
    <property type="nucleotide sequence ID" value="NZ_AP024085.1"/>
</dbReference>
<dbReference type="EMBL" id="JAJDKQ010000042">
    <property type="protein sequence ID" value="MCB8563097.1"/>
    <property type="molecule type" value="Genomic_DNA"/>
</dbReference>
<feature type="transmembrane region" description="Helical" evidence="8">
    <location>
        <begin position="103"/>
        <end position="122"/>
    </location>
</feature>
<gene>
    <name evidence="11" type="ORF">C7U54_14130</name>
    <name evidence="9" type="ORF">Fi14EGH31_01790</name>
    <name evidence="10" type="ORF">LJD74_13980</name>
</gene>
<dbReference type="InterPro" id="IPR006741">
    <property type="entry name" value="AgrB"/>
</dbReference>
<evidence type="ECO:0000256" key="3">
    <source>
        <dbReference type="ARBA" id="ARBA00022670"/>
    </source>
</evidence>
<keyword evidence="3" id="KW-0645">Protease</keyword>
<reference evidence="11 12" key="1">
    <citation type="journal article" date="2019" name="Int. J. Syst. Evol. Microbiol.">
        <title>Faecalibacillus intestinalis gen. nov., sp. nov. and Faecalibacillus faecis sp. nov., isolated from human faeces.</title>
        <authorList>
            <person name="Seo B."/>
            <person name="Jeon K."/>
            <person name="Baek I."/>
            <person name="Lee Y.M."/>
            <person name="Baek K."/>
            <person name="Ko G."/>
        </authorList>
    </citation>
    <scope>NUCLEOTIDE SEQUENCE [LARGE SCALE GENOMIC DNA]</scope>
    <source>
        <strain evidence="11 12">SNUG30099</strain>
    </source>
</reference>
<keyword evidence="1" id="KW-1003">Cell membrane</keyword>
<keyword evidence="6 8" id="KW-1133">Transmembrane helix</keyword>
<feature type="transmembrane region" description="Helical" evidence="8">
    <location>
        <begin position="79"/>
        <end position="97"/>
    </location>
</feature>
<dbReference type="GO" id="GO:0006508">
    <property type="term" value="P:proteolysis"/>
    <property type="evidence" value="ECO:0007669"/>
    <property type="project" value="UniProtKB-KW"/>
</dbReference>
<sequence>MNHLAKYLTMKIIPREYENDLDQIELAVYGMEGLLCNLSTLFVAIILSFIFHTTYEFVLFIFFFIPLRLSYKSFHCSSFLQCLVFSNMIILFASYFIKYVTNIPFLRLICLSLIVANYTLSFEKNKRLHCIEILILYLCSFIDSSLLVIYLISLFINTILILLKRGENHV</sequence>
<dbReference type="Pfam" id="PF04647">
    <property type="entry name" value="AgrB"/>
    <property type="match status" value="1"/>
</dbReference>
<proteinExistence type="predicted"/>
<evidence type="ECO:0000256" key="2">
    <source>
        <dbReference type="ARBA" id="ARBA00022654"/>
    </source>
</evidence>
<organism evidence="11 12">
    <name type="scientific">Faecalibacillus intestinalis</name>
    <dbReference type="NCBI Taxonomy" id="1982626"/>
    <lineage>
        <taxon>Bacteria</taxon>
        <taxon>Bacillati</taxon>
        <taxon>Bacillota</taxon>
        <taxon>Erysipelotrichia</taxon>
        <taxon>Erysipelotrichales</taxon>
        <taxon>Coprobacillaceae</taxon>
        <taxon>Faecalibacillus</taxon>
    </lineage>
</organism>
<dbReference type="KEGG" id="fit:Fi14EGH31_01790"/>
<dbReference type="Proteomes" id="UP000240974">
    <property type="component" value="Unassembled WGS sequence"/>
</dbReference>
<dbReference type="EMBL" id="PYLQ01000035">
    <property type="protein sequence ID" value="PST35539.1"/>
    <property type="molecule type" value="Genomic_DNA"/>
</dbReference>
<keyword evidence="2" id="KW-0673">Quorum sensing</keyword>
<evidence type="ECO:0000256" key="8">
    <source>
        <dbReference type="SAM" id="Phobius"/>
    </source>
</evidence>
<feature type="transmembrane region" description="Helical" evidence="8">
    <location>
        <begin position="134"/>
        <end position="163"/>
    </location>
</feature>